<accession>A0AAV1IFM7</accession>
<protein>
    <recommendedName>
        <fullName evidence="2">CBM20 domain-containing protein</fullName>
    </recommendedName>
</protein>
<keyword evidence="4" id="KW-1185">Reference proteome</keyword>
<dbReference type="PANTHER" id="PTHR15048:SF0">
    <property type="entry name" value="STARCH-BINDING DOMAIN-CONTAINING PROTEIN 1"/>
    <property type="match status" value="1"/>
</dbReference>
<evidence type="ECO:0000259" key="2">
    <source>
        <dbReference type="Pfam" id="PF00686"/>
    </source>
</evidence>
<organism evidence="3 4">
    <name type="scientific">Coccomyxa viridis</name>
    <dbReference type="NCBI Taxonomy" id="1274662"/>
    <lineage>
        <taxon>Eukaryota</taxon>
        <taxon>Viridiplantae</taxon>
        <taxon>Chlorophyta</taxon>
        <taxon>core chlorophytes</taxon>
        <taxon>Trebouxiophyceae</taxon>
        <taxon>Trebouxiophyceae incertae sedis</taxon>
        <taxon>Coccomyxaceae</taxon>
        <taxon>Coccomyxa</taxon>
    </lineage>
</organism>
<dbReference type="GO" id="GO:2001070">
    <property type="term" value="F:starch binding"/>
    <property type="evidence" value="ECO:0007669"/>
    <property type="project" value="InterPro"/>
</dbReference>
<comment type="caution">
    <text evidence="3">The sequence shown here is derived from an EMBL/GenBank/DDBJ whole genome shotgun (WGS) entry which is preliminary data.</text>
</comment>
<reference evidence="3 4" key="1">
    <citation type="submission" date="2023-10" db="EMBL/GenBank/DDBJ databases">
        <authorList>
            <person name="Maclean D."/>
            <person name="Macfadyen A."/>
        </authorList>
    </citation>
    <scope>NUCLEOTIDE SEQUENCE [LARGE SCALE GENOMIC DNA]</scope>
</reference>
<dbReference type="Pfam" id="PF00686">
    <property type="entry name" value="CBM_20"/>
    <property type="match status" value="1"/>
</dbReference>
<dbReference type="Proteomes" id="UP001314263">
    <property type="component" value="Unassembled WGS sequence"/>
</dbReference>
<sequence>MTWTEGDLWTTEVQLPANTKIEYKYVILEEQDWTKQESEDAEGVVTFSYRTERANPPDIQKIQKQMAIVAWQPGPNRVVQVPSQEEVSSLKDGEVRERTPARPPQRSFGPRRYAQGLFGQRAGAQDGPLLPSAPPRSYGKLPPLPSGPPGSPGGAGSVTAKSAEKLPGPFPPDDELAGTWEALSLDEGGQALLERRDVWGFSDAPNGEPPRNRGLRFG</sequence>
<dbReference type="InterPro" id="IPR013784">
    <property type="entry name" value="Carb-bd-like_fold"/>
</dbReference>
<evidence type="ECO:0000313" key="4">
    <source>
        <dbReference type="Proteomes" id="UP001314263"/>
    </source>
</evidence>
<dbReference type="InterPro" id="IPR002044">
    <property type="entry name" value="CBM20"/>
</dbReference>
<evidence type="ECO:0000313" key="3">
    <source>
        <dbReference type="EMBL" id="CAK0786017.1"/>
    </source>
</evidence>
<dbReference type="AlphaFoldDB" id="A0AAV1IFM7"/>
<dbReference type="GO" id="GO:0016020">
    <property type="term" value="C:membrane"/>
    <property type="evidence" value="ECO:0007669"/>
    <property type="project" value="TreeGrafter"/>
</dbReference>
<feature type="domain" description="CBM20" evidence="2">
    <location>
        <begin position="6"/>
        <end position="38"/>
    </location>
</feature>
<dbReference type="EMBL" id="CAUYUE010000013">
    <property type="protein sequence ID" value="CAK0786017.1"/>
    <property type="molecule type" value="Genomic_DNA"/>
</dbReference>
<feature type="region of interest" description="Disordered" evidence="1">
    <location>
        <begin position="74"/>
        <end position="178"/>
    </location>
</feature>
<evidence type="ECO:0000256" key="1">
    <source>
        <dbReference type="SAM" id="MobiDB-lite"/>
    </source>
</evidence>
<gene>
    <name evidence="3" type="ORF">CVIRNUC_009230</name>
</gene>
<dbReference type="PANTHER" id="PTHR15048">
    <property type="entry name" value="STARCH-BINDING DOMAIN-CONTAINING PROTEIN 1"/>
    <property type="match status" value="1"/>
</dbReference>
<feature type="compositionally biased region" description="Low complexity" evidence="1">
    <location>
        <begin position="78"/>
        <end position="87"/>
    </location>
</feature>
<dbReference type="SUPFAM" id="SSF49452">
    <property type="entry name" value="Starch-binding domain-like"/>
    <property type="match status" value="1"/>
</dbReference>
<name>A0AAV1IFM7_9CHLO</name>
<dbReference type="InterPro" id="IPR013783">
    <property type="entry name" value="Ig-like_fold"/>
</dbReference>
<feature type="compositionally biased region" description="Pro residues" evidence="1">
    <location>
        <begin position="142"/>
        <end position="151"/>
    </location>
</feature>
<feature type="compositionally biased region" description="Basic and acidic residues" evidence="1">
    <location>
        <begin position="88"/>
        <end position="100"/>
    </location>
</feature>
<dbReference type="Gene3D" id="2.60.40.10">
    <property type="entry name" value="Immunoglobulins"/>
    <property type="match status" value="1"/>
</dbReference>
<proteinExistence type="predicted"/>